<gene>
    <name evidence="1" type="ORF">CRYO30217_01903</name>
</gene>
<sequence>MIRKDKIKQIDFLLNKFRETNHDFKELPKCSFLLGAGCSRSSEIPTGYEIIELLRKHWYLKNFANSSEFLESTYDIDNEAFQVIQANFQSKYLEEETTLKEKVEKVLEDLKKNTPPYLSNLFKTSDAKTLKQFVFDDLLYGFWFERFSESPKERQKLIEHLIDFKEPSGAYLLFSHLISNGKITNVFTTNFDDLIYDSLIRYTETKPKIYSHNEVAQYINTLSKRPNIIKLHGDFLFENIKNTKPETGLLWSNMENKLEECLKSFDLIVVGYNGADDSVMNALAKLKSKDYGLLWCGRNPENLNWRVKELINQTNNSYFIQIESFELLSMKLFEVYKDEIDYPDFRSNAERKEKEFHQYITEFKTELTENVKLEEKEIESINSTLDIVLDRNSFFRVAELNHSEQLEFLRKLRIDGISRTLKNIHTNINWEHSKTLYADLDKDDFFQNKLYEVSIQHISNALSNLRKIDAERTKSILDSLNDENLLDKINSASSSDLYSGISELKSISPKKIESILNKRKVSPELLVIENQDLRKVAFKLKTLSPKDGLELLISNNEALQTKIKEEPIKEVVIFLENVSSIYFKECQALFEQLENSFLADRILEQNLTLLSISLRVFNHLNRNKTKQLIKLLDKDKLQSKLTTTSLQAIKSLLFALKDVDFQLSKYLLGLITDEQFQEKIEKSDLLSIAESLEYLSKIDNPRISKIAKEINSELITHKIDNEDFTFQQFGNAMSKLIVFDFDKFCLAAREIDVPRLTDKISKTINKTGEQVFLHFVPIYFKVNRVLFSKIIKESPQDYIDSILKWPKIDLYTVNLPYLNRVFIENKMDKEKEYVDYIISNNQDKFRKKKRRKKKKH</sequence>
<dbReference type="AlphaFoldDB" id="A0A916JN99"/>
<accession>A0A916JN99</accession>
<dbReference type="EMBL" id="OU015584">
    <property type="protein sequence ID" value="CAG5082403.1"/>
    <property type="molecule type" value="Genomic_DNA"/>
</dbReference>
<evidence type="ECO:0000313" key="1">
    <source>
        <dbReference type="EMBL" id="CAG5082403.1"/>
    </source>
</evidence>
<dbReference type="Gene3D" id="3.40.50.1220">
    <property type="entry name" value="TPP-binding domain"/>
    <property type="match status" value="1"/>
</dbReference>
<reference evidence="1" key="1">
    <citation type="submission" date="2021-04" db="EMBL/GenBank/DDBJ databases">
        <authorList>
            <person name="Rodrigo-Torres L."/>
            <person name="Arahal R. D."/>
            <person name="Lucena T."/>
        </authorList>
    </citation>
    <scope>NUCLEOTIDE SEQUENCE</scope>
    <source>
        <strain evidence="1">AS29M-1</strain>
    </source>
</reference>
<evidence type="ECO:0000313" key="2">
    <source>
        <dbReference type="Proteomes" id="UP000683507"/>
    </source>
</evidence>
<evidence type="ECO:0008006" key="3">
    <source>
        <dbReference type="Google" id="ProtNLM"/>
    </source>
</evidence>
<name>A0A916JN99_9FLAO</name>
<organism evidence="1 2">
    <name type="scientific">Parvicella tangerina</name>
    <dbReference type="NCBI Taxonomy" id="2829795"/>
    <lineage>
        <taxon>Bacteria</taxon>
        <taxon>Pseudomonadati</taxon>
        <taxon>Bacteroidota</taxon>
        <taxon>Flavobacteriia</taxon>
        <taxon>Flavobacteriales</taxon>
        <taxon>Parvicellaceae</taxon>
        <taxon>Parvicella</taxon>
    </lineage>
</organism>
<proteinExistence type="predicted"/>
<keyword evidence="2" id="KW-1185">Reference proteome</keyword>
<dbReference type="Pfam" id="PF13289">
    <property type="entry name" value="SIR2_2"/>
    <property type="match status" value="1"/>
</dbReference>
<protein>
    <recommendedName>
        <fullName evidence="3">SIR2-like domain-containing protein</fullName>
    </recommendedName>
</protein>
<dbReference type="SUPFAM" id="SSF52467">
    <property type="entry name" value="DHS-like NAD/FAD-binding domain"/>
    <property type="match status" value="1"/>
</dbReference>
<dbReference type="InterPro" id="IPR029035">
    <property type="entry name" value="DHS-like_NAD/FAD-binding_dom"/>
</dbReference>
<dbReference type="KEGG" id="ptan:CRYO30217_01903"/>
<dbReference type="Proteomes" id="UP000683507">
    <property type="component" value="Chromosome"/>
</dbReference>